<keyword evidence="4" id="KW-1185">Reference proteome</keyword>
<dbReference type="RefSeq" id="WP_169277941.1">
    <property type="nucleotide sequence ID" value="NZ_JABBCP010000007.1"/>
</dbReference>
<name>A0A7X9UDT4_9ACTN</name>
<dbReference type="GO" id="GO:0043456">
    <property type="term" value="P:regulation of pentose-phosphate shunt"/>
    <property type="evidence" value="ECO:0007669"/>
    <property type="project" value="TreeGrafter"/>
</dbReference>
<sequence length="201" mass="23021">MKKNLYLLRHGQTLFNSKHLISGWSDSPLTEKGIEQAKRAGLFFQSKGIHFDHLYCSDLHRAVETSKLVEPNLAPEIKQPLREWFFGYYEAERVAIMPQAPFGDYFCQFGGEAQSTVRTRIFDCIHDIMEQDDTECVLVVSHGRSCKEFYDAVLEEAANPNDKVPGNCGAIHFSYEDGKFSVVDLFTQEDYAQELRLPEID</sequence>
<dbReference type="PANTHER" id="PTHR46517:SF1">
    <property type="entry name" value="FRUCTOSE-2,6-BISPHOSPHATASE TIGAR"/>
    <property type="match status" value="1"/>
</dbReference>
<dbReference type="GO" id="GO:0004331">
    <property type="term" value="F:fructose-2,6-bisphosphate 2-phosphatase activity"/>
    <property type="evidence" value="ECO:0007669"/>
    <property type="project" value="TreeGrafter"/>
</dbReference>
<dbReference type="GO" id="GO:0005829">
    <property type="term" value="C:cytosol"/>
    <property type="evidence" value="ECO:0007669"/>
    <property type="project" value="TreeGrafter"/>
</dbReference>
<dbReference type="EMBL" id="JABBCP010000007">
    <property type="protein sequence ID" value="NMF56412.1"/>
    <property type="molecule type" value="Genomic_DNA"/>
</dbReference>
<dbReference type="CDD" id="cd07067">
    <property type="entry name" value="HP_PGM_like"/>
    <property type="match status" value="1"/>
</dbReference>
<organism evidence="3 4">
    <name type="scientific">Collinsella acetigenes</name>
    <dbReference type="NCBI Taxonomy" id="2713419"/>
    <lineage>
        <taxon>Bacteria</taxon>
        <taxon>Bacillati</taxon>
        <taxon>Actinomycetota</taxon>
        <taxon>Coriobacteriia</taxon>
        <taxon>Coriobacteriales</taxon>
        <taxon>Coriobacteriaceae</taxon>
        <taxon>Collinsella</taxon>
    </lineage>
</organism>
<dbReference type="InterPro" id="IPR051695">
    <property type="entry name" value="Phosphoglycerate_Mutase"/>
</dbReference>
<dbReference type="PANTHER" id="PTHR46517">
    <property type="entry name" value="FRUCTOSE-2,6-BISPHOSPHATASE TIGAR"/>
    <property type="match status" value="1"/>
</dbReference>
<evidence type="ECO:0000256" key="1">
    <source>
        <dbReference type="ARBA" id="ARBA00022801"/>
    </source>
</evidence>
<evidence type="ECO:0000313" key="3">
    <source>
        <dbReference type="EMBL" id="NMF56412.1"/>
    </source>
</evidence>
<feature type="binding site" evidence="2">
    <location>
        <position position="61"/>
    </location>
    <ligand>
        <name>substrate</name>
    </ligand>
</feature>
<dbReference type="InterPro" id="IPR001345">
    <property type="entry name" value="PG/BPGM_mutase_AS"/>
</dbReference>
<dbReference type="SUPFAM" id="SSF53254">
    <property type="entry name" value="Phosphoglycerate mutase-like"/>
    <property type="match status" value="1"/>
</dbReference>
<keyword evidence="1" id="KW-0378">Hydrolase</keyword>
<dbReference type="Proteomes" id="UP000546970">
    <property type="component" value="Unassembled WGS sequence"/>
</dbReference>
<dbReference type="Pfam" id="PF00300">
    <property type="entry name" value="His_Phos_1"/>
    <property type="match status" value="1"/>
</dbReference>
<reference evidence="3 4" key="1">
    <citation type="submission" date="2020-04" db="EMBL/GenBank/DDBJ databases">
        <title>Collinsella sp. KGMB02528 nov., an anaerobic actinobacterium isolated from human feces.</title>
        <authorList>
            <person name="Han K.-I."/>
            <person name="Eom M.K."/>
            <person name="Kim J.-S."/>
            <person name="Lee K.C."/>
            <person name="Suh M.K."/>
            <person name="Park S.-H."/>
            <person name="Lee J.H."/>
            <person name="Kang S.W."/>
            <person name="Park J.-E."/>
            <person name="Oh B.S."/>
            <person name="Yu S.Y."/>
            <person name="Choi S.-H."/>
            <person name="Lee D.H."/>
            <person name="Yoon H."/>
            <person name="Kim B.-Y."/>
            <person name="Lee J.H."/>
            <person name="Lee J.-S."/>
        </authorList>
    </citation>
    <scope>NUCLEOTIDE SEQUENCE [LARGE SCALE GENOMIC DNA]</scope>
    <source>
        <strain evidence="3 4">KGMB02528</strain>
    </source>
</reference>
<evidence type="ECO:0000313" key="4">
    <source>
        <dbReference type="Proteomes" id="UP000546970"/>
    </source>
</evidence>
<comment type="caution">
    <text evidence="3">The sequence shown here is derived from an EMBL/GenBank/DDBJ whole genome shotgun (WGS) entry which is preliminary data.</text>
</comment>
<dbReference type="InterPro" id="IPR013078">
    <property type="entry name" value="His_Pase_superF_clade-1"/>
</dbReference>
<dbReference type="GO" id="GO:0045820">
    <property type="term" value="P:negative regulation of glycolytic process"/>
    <property type="evidence" value="ECO:0007669"/>
    <property type="project" value="TreeGrafter"/>
</dbReference>
<feature type="binding site" evidence="2">
    <location>
        <begin position="9"/>
        <end position="16"/>
    </location>
    <ligand>
        <name>substrate</name>
    </ligand>
</feature>
<dbReference type="SMART" id="SM00855">
    <property type="entry name" value="PGAM"/>
    <property type="match status" value="1"/>
</dbReference>
<dbReference type="Gene3D" id="3.40.50.1240">
    <property type="entry name" value="Phosphoglycerate mutase-like"/>
    <property type="match status" value="1"/>
</dbReference>
<accession>A0A7X9UDT4</accession>
<dbReference type="AlphaFoldDB" id="A0A7X9UDT4"/>
<dbReference type="PROSITE" id="PS00175">
    <property type="entry name" value="PG_MUTASE"/>
    <property type="match status" value="1"/>
</dbReference>
<evidence type="ECO:0000256" key="2">
    <source>
        <dbReference type="PIRSR" id="PIRSR613078-2"/>
    </source>
</evidence>
<protein>
    <submittedName>
        <fullName evidence="3">Histidine phosphatase family protein</fullName>
    </submittedName>
</protein>
<dbReference type="InterPro" id="IPR029033">
    <property type="entry name" value="His_PPase_superfam"/>
</dbReference>
<proteinExistence type="predicted"/>
<gene>
    <name evidence="3" type="ORF">HF320_08765</name>
</gene>